<dbReference type="eggNOG" id="COG2271">
    <property type="taxonomic scope" value="Bacteria"/>
</dbReference>
<comment type="subcellular location">
    <subcellularLocation>
        <location evidence="1">Cell membrane</location>
        <topology evidence="1">Multi-pass membrane protein</topology>
    </subcellularLocation>
</comment>
<dbReference type="CDD" id="cd17353">
    <property type="entry name" value="MFS_OFA_like"/>
    <property type="match status" value="1"/>
</dbReference>
<evidence type="ECO:0000256" key="4">
    <source>
        <dbReference type="ARBA" id="ARBA00022989"/>
    </source>
</evidence>
<dbReference type="Proteomes" id="UP000064844">
    <property type="component" value="Chromosome"/>
</dbReference>
<feature type="transmembrane region" description="Helical" evidence="6">
    <location>
        <begin position="290"/>
        <end position="307"/>
    </location>
</feature>
<organism evidence="8 9">
    <name type="scientific">Intestinimonas butyriciproducens</name>
    <dbReference type="NCBI Taxonomy" id="1297617"/>
    <lineage>
        <taxon>Bacteria</taxon>
        <taxon>Bacillati</taxon>
        <taxon>Bacillota</taxon>
        <taxon>Clostridia</taxon>
        <taxon>Eubacteriales</taxon>
        <taxon>Intestinimonas</taxon>
    </lineage>
</organism>
<accession>A0A0S2W646</accession>
<sequence>MSRAQAFQKRRWICLAAALVICVCAGFGYAWSVLQNPIVAAHGWPEGQVSLAYTVTVVCSTMAPLFFGGLIRRISTRMCIALGAVLFGGGLFLTGAMTQLWQLFLFYGILSGLGCGFIYPSMMAYVVRLFPDRSGLASGLGTAAYGSGAILWAPTSAVLMNTFSLAWAFRILGILFLAVILAASLLLAEPPEGLREALCPSSERTASPEEGGLCRKQMVRTPAFYLIAATFTCGLIAGVIVISQASPILQATLSYRAERAAVFVSVFAACNMAGRFVWGSLSDKVGIRNTMAAVFVLCIASMLLLTVGEQDVLILAAMGLAASCYGGFASVLTPLTAQTFGPKYITENYGVMYVVFGLASLIGPSLATTFKTVGNGSYTGAYLSAAALAAVGLALSRLLKPVSCKGECYGTE</sequence>
<feature type="transmembrane region" description="Helical" evidence="6">
    <location>
        <begin position="260"/>
        <end position="278"/>
    </location>
</feature>
<dbReference type="SUPFAM" id="SSF103473">
    <property type="entry name" value="MFS general substrate transporter"/>
    <property type="match status" value="1"/>
</dbReference>
<dbReference type="KEGG" id="ibu:IB211_02423c"/>
<evidence type="ECO:0000259" key="7">
    <source>
        <dbReference type="PROSITE" id="PS50850"/>
    </source>
</evidence>
<feature type="transmembrane region" description="Helical" evidence="6">
    <location>
        <begin position="104"/>
        <end position="127"/>
    </location>
</feature>
<dbReference type="PATRIC" id="fig|1297617.4.peg.2493"/>
<feature type="transmembrane region" description="Helical" evidence="6">
    <location>
        <begin position="313"/>
        <end position="337"/>
    </location>
</feature>
<gene>
    <name evidence="8" type="ORF">IB211_02423c</name>
</gene>
<evidence type="ECO:0000256" key="1">
    <source>
        <dbReference type="ARBA" id="ARBA00004651"/>
    </source>
</evidence>
<feature type="transmembrane region" description="Helical" evidence="6">
    <location>
        <begin position="379"/>
        <end position="399"/>
    </location>
</feature>
<dbReference type="InterPro" id="IPR036259">
    <property type="entry name" value="MFS_trans_sf"/>
</dbReference>
<dbReference type="PROSITE" id="PS50850">
    <property type="entry name" value="MFS"/>
    <property type="match status" value="1"/>
</dbReference>
<dbReference type="Gene3D" id="1.20.1250.20">
    <property type="entry name" value="MFS general substrate transporter like domains"/>
    <property type="match status" value="2"/>
</dbReference>
<feature type="transmembrane region" description="Helical" evidence="6">
    <location>
        <begin position="349"/>
        <end position="367"/>
    </location>
</feature>
<feature type="transmembrane region" description="Helical" evidence="6">
    <location>
        <begin position="134"/>
        <end position="153"/>
    </location>
</feature>
<evidence type="ECO:0000313" key="9">
    <source>
        <dbReference type="Proteomes" id="UP000064844"/>
    </source>
</evidence>
<reference evidence="8 9" key="1">
    <citation type="journal article" date="2015" name="Nat. Commun.">
        <title>Production of butyrate from lysine and the Amadori product fructoselysine by a human gut commensal.</title>
        <authorList>
            <person name="Bui T.P."/>
            <person name="Ritari J."/>
            <person name="Boeren S."/>
            <person name="de Waard P."/>
            <person name="Plugge C.M."/>
            <person name="de Vos W.M."/>
        </authorList>
    </citation>
    <scope>NUCLEOTIDE SEQUENCE [LARGE SCALE GENOMIC DNA]</scope>
    <source>
        <strain evidence="8 9">AF211</strain>
    </source>
</reference>
<keyword evidence="3 6" id="KW-0812">Transmembrane</keyword>
<proteinExistence type="predicted"/>
<keyword evidence="5 6" id="KW-0472">Membrane</keyword>
<reference evidence="9" key="2">
    <citation type="submission" date="2015-04" db="EMBL/GenBank/DDBJ databases">
        <title>A butyrogenic pathway from the amino acid lysine in a human gut commensal.</title>
        <authorList>
            <person name="de Vos W.M."/>
            <person name="Bui N.T.P."/>
            <person name="Plugge C.M."/>
            <person name="Ritari J."/>
        </authorList>
    </citation>
    <scope>NUCLEOTIDE SEQUENCE [LARGE SCALE GENOMIC DNA]</scope>
    <source>
        <strain evidence="9">AF211</strain>
    </source>
</reference>
<keyword evidence="9" id="KW-1185">Reference proteome</keyword>
<dbReference type="GO" id="GO:0022857">
    <property type="term" value="F:transmembrane transporter activity"/>
    <property type="evidence" value="ECO:0007669"/>
    <property type="project" value="InterPro"/>
</dbReference>
<protein>
    <recommendedName>
        <fullName evidence="7">Major facilitator superfamily (MFS) profile domain-containing protein</fullName>
    </recommendedName>
</protein>
<dbReference type="InterPro" id="IPR050327">
    <property type="entry name" value="Proton-linked_MCT"/>
</dbReference>
<feature type="transmembrane region" description="Helical" evidence="6">
    <location>
        <begin position="223"/>
        <end position="248"/>
    </location>
</feature>
<evidence type="ECO:0000256" key="5">
    <source>
        <dbReference type="ARBA" id="ARBA00023136"/>
    </source>
</evidence>
<dbReference type="EMBL" id="CP011307">
    <property type="protein sequence ID" value="ALP94814.1"/>
    <property type="molecule type" value="Genomic_DNA"/>
</dbReference>
<dbReference type="InterPro" id="IPR020846">
    <property type="entry name" value="MFS_dom"/>
</dbReference>
<keyword evidence="2" id="KW-0813">Transport</keyword>
<dbReference type="PANTHER" id="PTHR11360:SF317">
    <property type="entry name" value="MAJOR FACILITATOR SUPERFAMILY (MFS) PROFILE DOMAIN-CONTAINING PROTEIN-RELATED"/>
    <property type="match status" value="1"/>
</dbReference>
<feature type="domain" description="Major facilitator superfamily (MFS) profile" evidence="7">
    <location>
        <begin position="1"/>
        <end position="404"/>
    </location>
</feature>
<dbReference type="Pfam" id="PF07690">
    <property type="entry name" value="MFS_1"/>
    <property type="match status" value="1"/>
</dbReference>
<evidence type="ECO:0000256" key="6">
    <source>
        <dbReference type="SAM" id="Phobius"/>
    </source>
</evidence>
<keyword evidence="4 6" id="KW-1133">Transmembrane helix</keyword>
<dbReference type="RefSeq" id="WP_033118708.1">
    <property type="nucleotide sequence ID" value="NZ_CALICV010000035.1"/>
</dbReference>
<name>A0A0S2W646_9FIRM</name>
<feature type="transmembrane region" description="Helical" evidence="6">
    <location>
        <begin position="12"/>
        <end position="31"/>
    </location>
</feature>
<evidence type="ECO:0000256" key="3">
    <source>
        <dbReference type="ARBA" id="ARBA00022692"/>
    </source>
</evidence>
<dbReference type="AlphaFoldDB" id="A0A0S2W646"/>
<feature type="transmembrane region" description="Helical" evidence="6">
    <location>
        <begin position="51"/>
        <end position="71"/>
    </location>
</feature>
<dbReference type="PANTHER" id="PTHR11360">
    <property type="entry name" value="MONOCARBOXYLATE TRANSPORTER"/>
    <property type="match status" value="1"/>
</dbReference>
<evidence type="ECO:0000313" key="8">
    <source>
        <dbReference type="EMBL" id="ALP94814.1"/>
    </source>
</evidence>
<feature type="transmembrane region" description="Helical" evidence="6">
    <location>
        <begin position="165"/>
        <end position="188"/>
    </location>
</feature>
<evidence type="ECO:0000256" key="2">
    <source>
        <dbReference type="ARBA" id="ARBA00022448"/>
    </source>
</evidence>
<feature type="transmembrane region" description="Helical" evidence="6">
    <location>
        <begin position="78"/>
        <end position="98"/>
    </location>
</feature>
<dbReference type="STRING" id="1297617.IB211_02423c"/>
<dbReference type="InterPro" id="IPR011701">
    <property type="entry name" value="MFS"/>
</dbReference>
<dbReference type="GO" id="GO:0005886">
    <property type="term" value="C:plasma membrane"/>
    <property type="evidence" value="ECO:0007669"/>
    <property type="project" value="UniProtKB-SubCell"/>
</dbReference>